<dbReference type="RefSeq" id="XP_002488403.1">
    <property type="nucleotide sequence ID" value="XM_002488358.1"/>
</dbReference>
<dbReference type="VEuPathDB" id="FungiDB:TSTA_108350"/>
<protein>
    <submittedName>
        <fullName evidence="2">Uncharacterized protein</fullName>
    </submittedName>
</protein>
<keyword evidence="3" id="KW-1185">Reference proteome</keyword>
<dbReference type="eggNOG" id="ENOG502RPE9">
    <property type="taxonomic scope" value="Eukaryota"/>
</dbReference>
<accession>B8MUE3</accession>
<evidence type="ECO:0000313" key="3">
    <source>
        <dbReference type="Proteomes" id="UP000001745"/>
    </source>
</evidence>
<feature type="region of interest" description="Disordered" evidence="1">
    <location>
        <begin position="122"/>
        <end position="162"/>
    </location>
</feature>
<dbReference type="EMBL" id="EQ962661">
    <property type="protein sequence ID" value="EED11648.1"/>
    <property type="molecule type" value="Genomic_DNA"/>
</dbReference>
<sequence>MNSINDFTNFCKRLEGFIHVFQSGDPDPLSFMHKKQLNAWKALLNNELTGKSKTQIHVREVARNFASKIRKVAGNETLFLTVLIYAISRVPKITYETFYADLTKWSESTHFPKSLHDQASSLWNEPGNRPSVQQEANNHRLSSRTTAQTTGDAHLRNPTTTNEEIESRIAPNKPLEIAFLVPPDSLDAFYKLHKDSLASQQHSAILTIPTQDRVASLVLSIPRTEAVSQGDRFGLPMIFNSESPSV</sequence>
<evidence type="ECO:0000256" key="1">
    <source>
        <dbReference type="SAM" id="MobiDB-lite"/>
    </source>
</evidence>
<feature type="compositionally biased region" description="Polar residues" evidence="1">
    <location>
        <begin position="130"/>
        <end position="162"/>
    </location>
</feature>
<organism evidence="2 3">
    <name type="scientific">Talaromyces stipitatus (strain ATCC 10500 / CBS 375.48 / QM 6759 / NRRL 1006)</name>
    <name type="common">Penicillium stipitatum</name>
    <dbReference type="NCBI Taxonomy" id="441959"/>
    <lineage>
        <taxon>Eukaryota</taxon>
        <taxon>Fungi</taxon>
        <taxon>Dikarya</taxon>
        <taxon>Ascomycota</taxon>
        <taxon>Pezizomycotina</taxon>
        <taxon>Eurotiomycetes</taxon>
        <taxon>Eurotiomycetidae</taxon>
        <taxon>Eurotiales</taxon>
        <taxon>Trichocomaceae</taxon>
        <taxon>Talaromyces</taxon>
        <taxon>Talaromyces sect. Talaromyces</taxon>
    </lineage>
</organism>
<name>B8MUE3_TALSN</name>
<evidence type="ECO:0000313" key="2">
    <source>
        <dbReference type="EMBL" id="EED11647.1"/>
    </source>
</evidence>
<reference evidence="2" key="1">
    <citation type="submission" date="2007-10" db="EMBL/GenBank/DDBJ databases">
        <authorList>
            <person name="Zhao H."/>
            <person name="Waite J.H."/>
        </authorList>
    </citation>
    <scope>NUCLEOTIDE SEQUENCE</scope>
    <source>
        <strain evidence="2">ATCC 10500</strain>
    </source>
</reference>
<gene>
    <name evidence="2" type="ORF">TSTA_108350</name>
</gene>
<reference evidence="3" key="2">
    <citation type="journal article" date="2015" name="Genome Announc.">
        <title>Genome sequence of the AIDS-associated pathogen Penicillium marneffei (ATCC18224) and its near taxonomic relative Talaromyces stipitatus (ATCC10500).</title>
        <authorList>
            <person name="Nierman W.C."/>
            <person name="Fedorova-Abrams N.D."/>
            <person name="Andrianopoulos A."/>
        </authorList>
    </citation>
    <scope>NUCLEOTIDE SEQUENCE [LARGE SCALE GENOMIC DNA]</scope>
    <source>
        <strain evidence="3">ATCC 10500 / CBS 375.48 / QM 6759 / NRRL 1006</strain>
    </source>
</reference>
<dbReference type="InParanoid" id="B8MUE3"/>
<dbReference type="GeneID" id="8106899"/>
<dbReference type="OMA" id="CILEYSI"/>
<proteinExistence type="predicted"/>
<dbReference type="EMBL" id="EQ962661">
    <property type="protein sequence ID" value="EED11647.1"/>
    <property type="molecule type" value="Genomic_DNA"/>
</dbReference>
<dbReference type="AlphaFoldDB" id="B8MUE3"/>
<dbReference type="Proteomes" id="UP000001745">
    <property type="component" value="Unassembled WGS sequence"/>
</dbReference>
<dbReference type="STRING" id="441959.B8MUE3"/>
<dbReference type="RefSeq" id="XP_002488404.1">
    <property type="nucleotide sequence ID" value="XM_002488359.1"/>
</dbReference>
<dbReference type="OrthoDB" id="5422777at2759"/>
<dbReference type="HOGENOM" id="CLU_1129711_0_0_1"/>